<protein>
    <submittedName>
        <fullName evidence="1">Uncharacterized protein</fullName>
    </submittedName>
</protein>
<proteinExistence type="predicted"/>
<evidence type="ECO:0000313" key="2">
    <source>
        <dbReference type="Proteomes" id="UP001152523"/>
    </source>
</evidence>
<gene>
    <name evidence="1" type="ORF">CEPIT_LOCUS8316</name>
</gene>
<dbReference type="Proteomes" id="UP001152523">
    <property type="component" value="Unassembled WGS sequence"/>
</dbReference>
<comment type="caution">
    <text evidence="1">The sequence shown here is derived from an EMBL/GenBank/DDBJ whole genome shotgun (WGS) entry which is preliminary data.</text>
</comment>
<sequence length="113" mass="13432">MVCVASMSWPIHDEQSWIYFVQIALNMYDRLELFIDANNTDVVIPLHEVPYRRRRNREPLASNQGPSMVNIWSHHMRTWRIKMTPTTTIFHFWKRKALPKIVMIVVTHLGCPT</sequence>
<name>A0AAV0CUQ9_9ASTE</name>
<accession>A0AAV0CUQ9</accession>
<reference evidence="1" key="1">
    <citation type="submission" date="2022-07" db="EMBL/GenBank/DDBJ databases">
        <authorList>
            <person name="Macas J."/>
            <person name="Novak P."/>
            <person name="Neumann P."/>
        </authorList>
    </citation>
    <scope>NUCLEOTIDE SEQUENCE</scope>
</reference>
<dbReference type="EMBL" id="CAMAPF010000040">
    <property type="protein sequence ID" value="CAH9083008.1"/>
    <property type="molecule type" value="Genomic_DNA"/>
</dbReference>
<dbReference type="AlphaFoldDB" id="A0AAV0CUQ9"/>
<evidence type="ECO:0000313" key="1">
    <source>
        <dbReference type="EMBL" id="CAH9083008.1"/>
    </source>
</evidence>
<keyword evidence="2" id="KW-1185">Reference proteome</keyword>
<organism evidence="1 2">
    <name type="scientific">Cuscuta epithymum</name>
    <dbReference type="NCBI Taxonomy" id="186058"/>
    <lineage>
        <taxon>Eukaryota</taxon>
        <taxon>Viridiplantae</taxon>
        <taxon>Streptophyta</taxon>
        <taxon>Embryophyta</taxon>
        <taxon>Tracheophyta</taxon>
        <taxon>Spermatophyta</taxon>
        <taxon>Magnoliopsida</taxon>
        <taxon>eudicotyledons</taxon>
        <taxon>Gunneridae</taxon>
        <taxon>Pentapetalae</taxon>
        <taxon>asterids</taxon>
        <taxon>lamiids</taxon>
        <taxon>Solanales</taxon>
        <taxon>Convolvulaceae</taxon>
        <taxon>Cuscuteae</taxon>
        <taxon>Cuscuta</taxon>
        <taxon>Cuscuta subgen. Cuscuta</taxon>
    </lineage>
</organism>